<accession>A0AAE1HGM2</accession>
<dbReference type="Gene3D" id="1.20.1370.10">
    <property type="entry name" value="Hemocyanin, N-terminal domain"/>
    <property type="match status" value="1"/>
</dbReference>
<dbReference type="AlphaFoldDB" id="A0AAE1HGM2"/>
<evidence type="ECO:0000256" key="2">
    <source>
        <dbReference type="SAM" id="SignalP"/>
    </source>
</evidence>
<dbReference type="Gene3D" id="2.60.40.1520">
    <property type="entry name" value="Hemocyanin, C-terminal domain"/>
    <property type="match status" value="1"/>
</dbReference>
<proteinExistence type="predicted"/>
<dbReference type="InterPro" id="IPR037020">
    <property type="entry name" value="Hemocyanin_C_sf"/>
</dbReference>
<comment type="caution">
    <text evidence="6">The sequence shown here is derived from an EMBL/GenBank/DDBJ whole genome shotgun (WGS) entry which is preliminary data.</text>
</comment>
<dbReference type="InterPro" id="IPR036697">
    <property type="entry name" value="Hemocyanin_N_sf"/>
</dbReference>
<dbReference type="PANTHER" id="PTHR11511:SF5">
    <property type="entry name" value="FAT-BODY PROTEIN 1-RELATED"/>
    <property type="match status" value="1"/>
</dbReference>
<dbReference type="InterPro" id="IPR013788">
    <property type="entry name" value="Hemocyanin/hexamerin"/>
</dbReference>
<feature type="domain" description="Hemocyanin C-terminal" evidence="5">
    <location>
        <begin position="435"/>
        <end position="686"/>
    </location>
</feature>
<sequence>MHKATIVLLAVVAVASALHIPNANVHHGDYQNTKTGGQDVAQKQKYILQLLKNVSQKNMYPELVSLGQAWNPEQMINQYANPIVVKKFVSMYKQGILPQGEIFHVYNDSHLKEAVALFDMLYFAKDFETFVQTAAWARDHVNEGQFVYALYVATIHRDDCQGVVLPPLYEVYPQFYVHATDLADFYSAKMHHVNKYFKMTNWTQVVTHPEQLVGYFTEDAGLNAYYAYAHLYMPFWMNCEKYGITSCQMRGEEFYYFHQQLLAHYNLHRMANYLPEQDDFDWEQPIEYAYNPDLMYHTGDYFPARPAGQSLSSIKSYTVEDIKAIEYRIKEAIDSGFVYGKDGNKISITSYIKGINILGNIIEGNQDSVNNRYYGAYTSMLRNLFALIMDPSSEHSVAPGVMAHYETALRDPAFYYYTSYITGFFKQYKDNLPYYRPEELDFNGVAVKDVAVSKLVTYFDLFDIDVTNAVDFASLDEMEQYEYVAKAMRLNHQPFSYKVKVASNKQTSAVVRVFLGPNTDYIFSNFYGDQASDVYYGHHTADLERLREYFVELDRFPVQLKSGDNLIERESRQFTATVGDSASFKSLLKSAESGHVYSSNVDYHCGFPDRLVLPIGHKAGVPYTLFVMVTPYEASPEVHANTLYSCNGLMTALDNRPLGFPFDRKIDNFDRFYSPNMYFKNVAIFHKDFSDAHAYNQIVFNKNVNNFDHVFQTGHKFTPSHKLIDEDIYQQDDEVHSFV</sequence>
<evidence type="ECO:0000259" key="5">
    <source>
        <dbReference type="Pfam" id="PF03723"/>
    </source>
</evidence>
<keyword evidence="7" id="KW-1185">Reference proteome</keyword>
<dbReference type="SUPFAM" id="SSF48056">
    <property type="entry name" value="Di-copper centre-containing domain"/>
    <property type="match status" value="1"/>
</dbReference>
<feature type="chain" id="PRO_5041978485" evidence="2">
    <location>
        <begin position="18"/>
        <end position="739"/>
    </location>
</feature>
<dbReference type="PANTHER" id="PTHR11511">
    <property type="entry name" value="LARVAL STORAGE PROTEIN/PHENOLOXIDASE"/>
    <property type="match status" value="1"/>
</dbReference>
<feature type="domain" description="Hemocyanin middle" evidence="3">
    <location>
        <begin position="167"/>
        <end position="425"/>
    </location>
</feature>
<feature type="signal peptide" evidence="2">
    <location>
        <begin position="1"/>
        <end position="17"/>
    </location>
</feature>
<dbReference type="Gene3D" id="1.10.1280.10">
    <property type="entry name" value="Di-copper center containing domain from catechol oxidase"/>
    <property type="match status" value="1"/>
</dbReference>
<dbReference type="Proteomes" id="UP001219518">
    <property type="component" value="Unassembled WGS sequence"/>
</dbReference>
<dbReference type="GO" id="GO:0005615">
    <property type="term" value="C:extracellular space"/>
    <property type="evidence" value="ECO:0007669"/>
    <property type="project" value="UniProtKB-ARBA"/>
</dbReference>
<organism evidence="6 7">
    <name type="scientific">Frankliniella fusca</name>
    <dbReference type="NCBI Taxonomy" id="407009"/>
    <lineage>
        <taxon>Eukaryota</taxon>
        <taxon>Metazoa</taxon>
        <taxon>Ecdysozoa</taxon>
        <taxon>Arthropoda</taxon>
        <taxon>Hexapoda</taxon>
        <taxon>Insecta</taxon>
        <taxon>Pterygota</taxon>
        <taxon>Neoptera</taxon>
        <taxon>Paraneoptera</taxon>
        <taxon>Thysanoptera</taxon>
        <taxon>Terebrantia</taxon>
        <taxon>Thripoidea</taxon>
        <taxon>Thripidae</taxon>
        <taxon>Frankliniella</taxon>
    </lineage>
</organism>
<dbReference type="GO" id="GO:0045735">
    <property type="term" value="F:nutrient reservoir activity"/>
    <property type="evidence" value="ECO:0007669"/>
    <property type="project" value="UniProtKB-KW"/>
</dbReference>
<keyword evidence="2" id="KW-0732">Signal</keyword>
<reference evidence="6" key="2">
    <citation type="journal article" date="2023" name="BMC Genomics">
        <title>Pest status, molecular evolution, and epigenetic factors derived from the genome assembly of Frankliniella fusca, a thysanopteran phytovirus vector.</title>
        <authorList>
            <person name="Catto M.A."/>
            <person name="Labadie P.E."/>
            <person name="Jacobson A.L."/>
            <person name="Kennedy G.G."/>
            <person name="Srinivasan R."/>
            <person name="Hunt B.G."/>
        </authorList>
    </citation>
    <scope>NUCLEOTIDE SEQUENCE</scope>
    <source>
        <strain evidence="6">PL_HMW_Pooled</strain>
    </source>
</reference>
<dbReference type="InterPro" id="IPR000896">
    <property type="entry name" value="Hemocyanin/hexamerin_mid_dom"/>
</dbReference>
<keyword evidence="1" id="KW-0758">Storage protein</keyword>
<evidence type="ECO:0000313" key="6">
    <source>
        <dbReference type="EMBL" id="KAK3920996.1"/>
    </source>
</evidence>
<protein>
    <submittedName>
        <fullName evidence="6">Hexamerin</fullName>
    </submittedName>
</protein>
<dbReference type="Pfam" id="PF03722">
    <property type="entry name" value="Hemocyanin_N"/>
    <property type="match status" value="1"/>
</dbReference>
<evidence type="ECO:0000259" key="4">
    <source>
        <dbReference type="Pfam" id="PF03722"/>
    </source>
</evidence>
<dbReference type="InterPro" id="IPR014756">
    <property type="entry name" value="Ig_E-set"/>
</dbReference>
<dbReference type="InterPro" id="IPR005203">
    <property type="entry name" value="Hemocyanin_C"/>
</dbReference>
<dbReference type="Pfam" id="PF03723">
    <property type="entry name" value="Hemocyanin_C"/>
    <property type="match status" value="1"/>
</dbReference>
<gene>
    <name evidence="6" type="ORF">KUF71_010211</name>
</gene>
<reference evidence="6" key="1">
    <citation type="submission" date="2021-07" db="EMBL/GenBank/DDBJ databases">
        <authorList>
            <person name="Catto M.A."/>
            <person name="Jacobson A."/>
            <person name="Kennedy G."/>
            <person name="Labadie P."/>
            <person name="Hunt B.G."/>
            <person name="Srinivasan R."/>
        </authorList>
    </citation>
    <scope>NUCLEOTIDE SEQUENCE</scope>
    <source>
        <strain evidence="6">PL_HMW_Pooled</strain>
        <tissue evidence="6">Head</tissue>
    </source>
</reference>
<dbReference type="InterPro" id="IPR008922">
    <property type="entry name" value="Di-copper_centre_dom_sf"/>
</dbReference>
<evidence type="ECO:0000313" key="7">
    <source>
        <dbReference type="Proteomes" id="UP001219518"/>
    </source>
</evidence>
<dbReference type="SUPFAM" id="SSF48050">
    <property type="entry name" value="Hemocyanin, N-terminal domain"/>
    <property type="match status" value="1"/>
</dbReference>
<dbReference type="PRINTS" id="PR00187">
    <property type="entry name" value="HAEMOCYANIN"/>
</dbReference>
<evidence type="ECO:0000259" key="3">
    <source>
        <dbReference type="Pfam" id="PF00372"/>
    </source>
</evidence>
<dbReference type="EMBL" id="JAHWGI010001031">
    <property type="protein sequence ID" value="KAK3920996.1"/>
    <property type="molecule type" value="Genomic_DNA"/>
</dbReference>
<dbReference type="InterPro" id="IPR005204">
    <property type="entry name" value="Hemocyanin_N"/>
</dbReference>
<name>A0AAE1HGM2_9NEOP</name>
<dbReference type="SUPFAM" id="SSF81296">
    <property type="entry name" value="E set domains"/>
    <property type="match status" value="1"/>
</dbReference>
<feature type="domain" description="Hemocyanin N-terminal" evidence="4">
    <location>
        <begin position="41"/>
        <end position="162"/>
    </location>
</feature>
<dbReference type="PROSITE" id="PS00210">
    <property type="entry name" value="HEMOCYANIN_2"/>
    <property type="match status" value="1"/>
</dbReference>
<dbReference type="Pfam" id="PF00372">
    <property type="entry name" value="Hemocyanin_M"/>
    <property type="match status" value="1"/>
</dbReference>
<evidence type="ECO:0000256" key="1">
    <source>
        <dbReference type="ARBA" id="ARBA00022761"/>
    </source>
</evidence>